<keyword evidence="7 10" id="KW-0472">Membrane</keyword>
<keyword evidence="3" id="KW-0677">Repeat</keyword>
<dbReference type="FunFam" id="2.60.40.60:FF:000092">
    <property type="entry name" value="Protocadherin 8"/>
    <property type="match status" value="1"/>
</dbReference>
<keyword evidence="4 9" id="KW-0106">Calcium</keyword>
<evidence type="ECO:0000256" key="5">
    <source>
        <dbReference type="ARBA" id="ARBA00022889"/>
    </source>
</evidence>
<evidence type="ECO:0000256" key="10">
    <source>
        <dbReference type="SAM" id="Phobius"/>
    </source>
</evidence>
<dbReference type="FunFam" id="2.60.40.60:FF:000002">
    <property type="entry name" value="Protocadherin alpha 2"/>
    <property type="match status" value="1"/>
</dbReference>
<dbReference type="Pfam" id="PF00028">
    <property type="entry name" value="Cadherin"/>
    <property type="match status" value="5"/>
</dbReference>
<dbReference type="PRINTS" id="PR00205">
    <property type="entry name" value="CADHERIN"/>
</dbReference>
<feature type="domain" description="Cadherin" evidence="11">
    <location>
        <begin position="209"/>
        <end position="318"/>
    </location>
</feature>
<keyword evidence="6 10" id="KW-1133">Transmembrane helix</keyword>
<feature type="transmembrane region" description="Helical" evidence="10">
    <location>
        <begin position="753"/>
        <end position="780"/>
    </location>
</feature>
<dbReference type="SUPFAM" id="SSF49313">
    <property type="entry name" value="Cadherin-like"/>
    <property type="match status" value="6"/>
</dbReference>
<dbReference type="PANTHER" id="PTHR24026">
    <property type="entry name" value="FAT ATYPICAL CADHERIN-RELATED"/>
    <property type="match status" value="1"/>
</dbReference>
<dbReference type="CDD" id="cd11304">
    <property type="entry name" value="Cadherin_repeat"/>
    <property type="match status" value="5"/>
</dbReference>
<dbReference type="PANTHER" id="PTHR24026:SF136">
    <property type="entry name" value="PROTOCADHERIN-23"/>
    <property type="match status" value="1"/>
</dbReference>
<dbReference type="GO" id="GO:0005886">
    <property type="term" value="C:plasma membrane"/>
    <property type="evidence" value="ECO:0007669"/>
    <property type="project" value="InterPro"/>
</dbReference>
<evidence type="ECO:0000259" key="11">
    <source>
        <dbReference type="PROSITE" id="PS50268"/>
    </source>
</evidence>
<dbReference type="PROSITE" id="PS50268">
    <property type="entry name" value="CADHERIN_2"/>
    <property type="match status" value="5"/>
</dbReference>
<comment type="caution">
    <text evidence="12">The sequence shown here is derived from an EMBL/GenBank/DDBJ whole genome shotgun (WGS) entry which is preliminary data.</text>
</comment>
<evidence type="ECO:0000256" key="4">
    <source>
        <dbReference type="ARBA" id="ARBA00022837"/>
    </source>
</evidence>
<dbReference type="GO" id="GO:0007156">
    <property type="term" value="P:homophilic cell adhesion via plasma membrane adhesion molecules"/>
    <property type="evidence" value="ECO:0007669"/>
    <property type="project" value="InterPro"/>
</dbReference>
<feature type="domain" description="Cadherin" evidence="11">
    <location>
        <begin position="435"/>
        <end position="540"/>
    </location>
</feature>
<feature type="domain" description="Cadherin" evidence="11">
    <location>
        <begin position="100"/>
        <end position="205"/>
    </location>
</feature>
<evidence type="ECO:0000256" key="1">
    <source>
        <dbReference type="ARBA" id="ARBA00004167"/>
    </source>
</evidence>
<evidence type="ECO:0000313" key="12">
    <source>
        <dbReference type="EMBL" id="CAF1150101.1"/>
    </source>
</evidence>
<dbReference type="Proteomes" id="UP000663852">
    <property type="component" value="Unassembled WGS sequence"/>
</dbReference>
<name>A0A814SLU3_ADIRI</name>
<dbReference type="GO" id="GO:0005509">
    <property type="term" value="F:calcium ion binding"/>
    <property type="evidence" value="ECO:0007669"/>
    <property type="project" value="UniProtKB-UniRule"/>
</dbReference>
<comment type="subcellular location">
    <subcellularLocation>
        <location evidence="1">Membrane</location>
        <topology evidence="1">Single-pass membrane protein</topology>
    </subcellularLocation>
</comment>
<sequence length="880" mass="100912">MSCVVVNELMIRCPVDLIQCSTQFVVLNELNMRTCNNDLKGTITVKRPLDREDLCRLNLCSCSSDCLLKLEINALSDVYTHIIYLPILILDENDNFCYFSNDIYYLNISESVRLNSRIILPIAHDPDQTPNNVQSYSIQSNNYSEFRLDNQIRPSIIIVQPLDRELQEKYFFHFCAYEGPDNEKRSCCTKILLTVTDINDNSPKFQANQQSPVILKISELTTIGTEIIQMKAFDPDEGLNGQIRYTFSKWTRNDATINKIFHLNSENGSITLVHNLDYEERNNYELQIQAKDLGPNAVPTYASVIVEVIDENDWPPEIFTFSPADVQLINNSIIYVLENVSLGTPILYLTVSDRDTGENGHVTVEIIDETSILQLEKVTDNTYALKTTRQLDREEKSLYSFTLFASDHGQPKQTSENQFELHLIDVNDCSPHFVNSSNFTFDLNENNQDNFLLQTIQVDDPDEHDQITLQLQFDPLHDYKHLFKLNERNQLIVLQNLDYEKQSVYQFAIQAEDKVGHQTSVPVIIHIHDVNDNPVKFPTNSTRFQIEENQASHTFIGQIQAEDEDKNDQIVYSIHPDDLPSIKHLIQLKTTGFLFTKRSFDRETLTQLHFRIVANDSIHTDVLAVRIDILDQNDNKPQLQTQSPYCYIYNLTNSNQTIEIQLEGYDSDEGRNGEIVFSLKNPSSSDIRILPNGLLILDGIFQEYRFDLDLTDQGQLKNFTTTYKDFLVFIVYEEAECRNYSLKSSVEIHPQTYIYLISIILISLASFLVIIFIICCCFYYRQRRERSKSLNNKPTTHLTPSFSSSLNDEAENDTLLLSSPSPQFTAMTTVSTSSTTTTTNDSTRLTTFTDRLSANKSASLSSSSSSTYVKMSRSFEDEIL</sequence>
<dbReference type="PROSITE" id="PS00232">
    <property type="entry name" value="CADHERIN_1"/>
    <property type="match status" value="1"/>
</dbReference>
<reference evidence="12" key="1">
    <citation type="submission" date="2021-02" db="EMBL/GenBank/DDBJ databases">
        <authorList>
            <person name="Nowell W R."/>
        </authorList>
    </citation>
    <scope>NUCLEOTIDE SEQUENCE</scope>
</reference>
<dbReference type="EMBL" id="CAJNOJ010000119">
    <property type="protein sequence ID" value="CAF1150101.1"/>
    <property type="molecule type" value="Genomic_DNA"/>
</dbReference>
<evidence type="ECO:0000256" key="6">
    <source>
        <dbReference type="ARBA" id="ARBA00022989"/>
    </source>
</evidence>
<dbReference type="InterPro" id="IPR002126">
    <property type="entry name" value="Cadherin-like_dom"/>
</dbReference>
<evidence type="ECO:0000256" key="2">
    <source>
        <dbReference type="ARBA" id="ARBA00022692"/>
    </source>
</evidence>
<proteinExistence type="predicted"/>
<accession>A0A814SLU3</accession>
<keyword evidence="5" id="KW-0130">Cell adhesion</keyword>
<dbReference type="SMART" id="SM00112">
    <property type="entry name" value="CA"/>
    <property type="match status" value="5"/>
</dbReference>
<feature type="domain" description="Cadherin" evidence="11">
    <location>
        <begin position="538"/>
        <end position="639"/>
    </location>
</feature>
<feature type="domain" description="Cadherin" evidence="11">
    <location>
        <begin position="336"/>
        <end position="433"/>
    </location>
</feature>
<evidence type="ECO:0000256" key="8">
    <source>
        <dbReference type="ARBA" id="ARBA00023180"/>
    </source>
</evidence>
<keyword evidence="8" id="KW-0325">Glycoprotein</keyword>
<evidence type="ECO:0000256" key="3">
    <source>
        <dbReference type="ARBA" id="ARBA00022737"/>
    </source>
</evidence>
<evidence type="ECO:0000256" key="7">
    <source>
        <dbReference type="ARBA" id="ARBA00023136"/>
    </source>
</evidence>
<protein>
    <recommendedName>
        <fullName evidence="11">Cadherin domain-containing protein</fullName>
    </recommendedName>
</protein>
<keyword evidence="2 10" id="KW-0812">Transmembrane</keyword>
<evidence type="ECO:0000256" key="9">
    <source>
        <dbReference type="PROSITE-ProRule" id="PRU00043"/>
    </source>
</evidence>
<dbReference type="OrthoDB" id="6252479at2759"/>
<dbReference type="AlphaFoldDB" id="A0A814SLU3"/>
<evidence type="ECO:0000313" key="13">
    <source>
        <dbReference type="Proteomes" id="UP000663852"/>
    </source>
</evidence>
<dbReference type="InterPro" id="IPR020894">
    <property type="entry name" value="Cadherin_CS"/>
</dbReference>
<dbReference type="Gene3D" id="2.60.40.60">
    <property type="entry name" value="Cadherins"/>
    <property type="match status" value="6"/>
</dbReference>
<dbReference type="InterPro" id="IPR015919">
    <property type="entry name" value="Cadherin-like_sf"/>
</dbReference>
<organism evidence="12 13">
    <name type="scientific">Adineta ricciae</name>
    <name type="common">Rotifer</name>
    <dbReference type="NCBI Taxonomy" id="249248"/>
    <lineage>
        <taxon>Eukaryota</taxon>
        <taxon>Metazoa</taxon>
        <taxon>Spiralia</taxon>
        <taxon>Gnathifera</taxon>
        <taxon>Rotifera</taxon>
        <taxon>Eurotatoria</taxon>
        <taxon>Bdelloidea</taxon>
        <taxon>Adinetida</taxon>
        <taxon>Adinetidae</taxon>
        <taxon>Adineta</taxon>
    </lineage>
</organism>
<gene>
    <name evidence="12" type="ORF">EDS130_LOCUS22564</name>
</gene>